<evidence type="ECO:0000313" key="1">
    <source>
        <dbReference type="EMBL" id="CDP33247.1"/>
    </source>
</evidence>
<protein>
    <submittedName>
        <fullName evidence="1">ARAD1A05148p</fullName>
    </submittedName>
</protein>
<sequence length="131" mass="14924">MVIKYSGPHKPSLEFTHVLHHLFPDVGEERANVFFRYDGQKDFLKEFRNYLKDYEFPSPYNGTILVENGAEIEGELEKEILVMGLEGKRSTLYNAYCFTVPSDLHKQVVGAIKVAFAETLARNPLMALGIL</sequence>
<dbReference type="AlphaFoldDB" id="A0A060T2Z8"/>
<reference evidence="1" key="1">
    <citation type="submission" date="2014-02" db="EMBL/GenBank/DDBJ databases">
        <authorList>
            <person name="Genoscope - CEA"/>
        </authorList>
    </citation>
    <scope>NUCLEOTIDE SEQUENCE</scope>
    <source>
        <strain evidence="1">LS3</strain>
    </source>
</reference>
<dbReference type="EMBL" id="HG937691">
    <property type="protein sequence ID" value="CDP33247.1"/>
    <property type="molecule type" value="Genomic_DNA"/>
</dbReference>
<reference evidence="1" key="2">
    <citation type="submission" date="2014-06" db="EMBL/GenBank/DDBJ databases">
        <title>The complete genome of Blastobotrys (Arxula) adeninivorans LS3 - a yeast of biotechnological interest.</title>
        <authorList>
            <person name="Kunze G."/>
            <person name="Gaillardin C."/>
            <person name="Czernicka M."/>
            <person name="Durrens P."/>
            <person name="Martin T."/>
            <person name="Boer E."/>
            <person name="Gabaldon T."/>
            <person name="Cruz J."/>
            <person name="Talla E."/>
            <person name="Marck C."/>
            <person name="Goffeau A."/>
            <person name="Barbe V."/>
            <person name="Baret P."/>
            <person name="Baronian K."/>
            <person name="Beier S."/>
            <person name="Bleykasten C."/>
            <person name="Bode R."/>
            <person name="Casaregola S."/>
            <person name="Despons L."/>
            <person name="Fairhead C."/>
            <person name="Giersberg M."/>
            <person name="Gierski P."/>
            <person name="Hahnel U."/>
            <person name="Hartmann A."/>
            <person name="Jankowska D."/>
            <person name="Jubin C."/>
            <person name="Jung P."/>
            <person name="Lafontaine I."/>
            <person name="Leh-Louis V."/>
            <person name="Lemaire M."/>
            <person name="Marcet-Houben M."/>
            <person name="Mascher M."/>
            <person name="Morel G."/>
            <person name="Richard G.-F."/>
            <person name="Riechen J."/>
            <person name="Sacerdot C."/>
            <person name="Sarkar A."/>
            <person name="Savel G."/>
            <person name="Schacherer J."/>
            <person name="Sherman D."/>
            <person name="Straub M.-L."/>
            <person name="Stein N."/>
            <person name="Thierry A."/>
            <person name="Trautwein-Schult A."/>
            <person name="Westhof E."/>
            <person name="Worch S."/>
            <person name="Dujon B."/>
            <person name="Souciet J.-L."/>
            <person name="Wincker P."/>
            <person name="Scholz U."/>
            <person name="Neuveglise N."/>
        </authorList>
    </citation>
    <scope>NUCLEOTIDE SEQUENCE</scope>
    <source>
        <strain evidence="1">LS3</strain>
    </source>
</reference>
<name>A0A060T2Z8_BLAAD</name>
<accession>A0A060T2Z8</accession>
<proteinExistence type="predicted"/>
<gene>
    <name evidence="1" type="ORF">GNLVRS02_ARAD1A05148g</name>
</gene>
<organism evidence="1">
    <name type="scientific">Blastobotrys adeninivorans</name>
    <name type="common">Yeast</name>
    <name type="synonym">Arxula adeninivorans</name>
    <dbReference type="NCBI Taxonomy" id="409370"/>
    <lineage>
        <taxon>Eukaryota</taxon>
        <taxon>Fungi</taxon>
        <taxon>Dikarya</taxon>
        <taxon>Ascomycota</taxon>
        <taxon>Saccharomycotina</taxon>
        <taxon>Dipodascomycetes</taxon>
        <taxon>Dipodascales</taxon>
        <taxon>Trichomonascaceae</taxon>
        <taxon>Blastobotrys</taxon>
    </lineage>
</organism>